<dbReference type="WBParaSite" id="ES5_v2.g30692.t1">
    <property type="protein sequence ID" value="ES5_v2.g30692.t1"/>
    <property type="gene ID" value="ES5_v2.g30692"/>
</dbReference>
<accession>A0AC34GM18</accession>
<proteinExistence type="predicted"/>
<organism evidence="1 2">
    <name type="scientific">Panagrolaimus sp. ES5</name>
    <dbReference type="NCBI Taxonomy" id="591445"/>
    <lineage>
        <taxon>Eukaryota</taxon>
        <taxon>Metazoa</taxon>
        <taxon>Ecdysozoa</taxon>
        <taxon>Nematoda</taxon>
        <taxon>Chromadorea</taxon>
        <taxon>Rhabditida</taxon>
        <taxon>Tylenchina</taxon>
        <taxon>Panagrolaimomorpha</taxon>
        <taxon>Panagrolaimoidea</taxon>
        <taxon>Panagrolaimidae</taxon>
        <taxon>Panagrolaimus</taxon>
    </lineage>
</organism>
<evidence type="ECO:0000313" key="1">
    <source>
        <dbReference type="Proteomes" id="UP000887579"/>
    </source>
</evidence>
<reference evidence="2" key="1">
    <citation type="submission" date="2022-11" db="UniProtKB">
        <authorList>
            <consortium name="WormBaseParasite"/>
        </authorList>
    </citation>
    <scope>IDENTIFICATION</scope>
</reference>
<protein>
    <submittedName>
        <fullName evidence="2">EGF-like domain-containing protein</fullName>
    </submittedName>
</protein>
<evidence type="ECO:0000313" key="2">
    <source>
        <dbReference type="WBParaSite" id="ES5_v2.g30692.t1"/>
    </source>
</evidence>
<name>A0AC34GM18_9BILA</name>
<dbReference type="Proteomes" id="UP000887579">
    <property type="component" value="Unplaced"/>
</dbReference>
<sequence>KKTLDKNECQDKPCHWLAKCTNTINSTKCDCFPGFKGNGFECTDVDECADNLSQCPKYSRCVNLPGTFFCNCTTGFMPKSALMPTCIDIDECSTDMHNCGENELCQNTFGSFECVKECSKGYQINGTVCDDVDECLESHKCDKRATCENTNGGYKCICDEGFAGNGHTCS</sequence>